<organism evidence="2 3">
    <name type="scientific">Mycobacterium lentiflavum</name>
    <dbReference type="NCBI Taxonomy" id="141349"/>
    <lineage>
        <taxon>Bacteria</taxon>
        <taxon>Bacillati</taxon>
        <taxon>Actinomycetota</taxon>
        <taxon>Actinomycetes</taxon>
        <taxon>Mycobacteriales</taxon>
        <taxon>Mycobacteriaceae</taxon>
        <taxon>Mycobacterium</taxon>
        <taxon>Mycobacterium simiae complex</taxon>
    </lineage>
</organism>
<sequence length="455" mass="47920">MVTRFPVPSVLSADAGILLSMSDVEPPALAAVLAGEDSSVRRAVQLIGQILTGSVTAQVTLAGFLHAVLGRSGSDLVCESRRLSSIGHVAAGLALAALIDRFDPPIGPSDDEEPPTWAHIEIGDKRLAPPSRLSAFFTAGQLAPAPVVVRLSSSTLYSDTPRLQVYTIPADRGHAVAVIEAIMTDADGAKNLYRGRALTASENNGLVLEVTEIPTLSRTNVIVPQSVWEEIDLNIAALTTHRQLMTQLGLGVRRGILLAGPPGVGKTAISQIIAGELVGPFTVINVDARAGKSVLSAVYKEARALGPTVIVLEDIDLIVGNRRHRGEVLPLSEFLAVMDTDPSAPILTLASTNDVAALDAAAIRTARFDSIIEIGYPTREAAAQILTTYLRGIPGAECVDASQVAAHFNAETNGADIREIVRRTLLATGEVTNTALLATIQSGRFKPQLPQGTYL</sequence>
<name>A0A0E4H522_MYCLN</name>
<dbReference type="SUPFAM" id="SSF52540">
    <property type="entry name" value="P-loop containing nucleoside triphosphate hydrolases"/>
    <property type="match status" value="1"/>
</dbReference>
<dbReference type="Gene3D" id="3.40.50.300">
    <property type="entry name" value="P-loop containing nucleotide triphosphate hydrolases"/>
    <property type="match status" value="1"/>
</dbReference>
<dbReference type="GO" id="GO:0051301">
    <property type="term" value="P:cell division"/>
    <property type="evidence" value="ECO:0007669"/>
    <property type="project" value="UniProtKB-KW"/>
</dbReference>
<dbReference type="PANTHER" id="PTHR23077">
    <property type="entry name" value="AAA-FAMILY ATPASE"/>
    <property type="match status" value="1"/>
</dbReference>
<evidence type="ECO:0000313" key="3">
    <source>
        <dbReference type="Proteomes" id="UP000199251"/>
    </source>
</evidence>
<dbReference type="GO" id="GO:0005524">
    <property type="term" value="F:ATP binding"/>
    <property type="evidence" value="ECO:0007669"/>
    <property type="project" value="InterPro"/>
</dbReference>
<gene>
    <name evidence="2" type="ORF">BN1232_05645</name>
</gene>
<evidence type="ECO:0000259" key="1">
    <source>
        <dbReference type="SMART" id="SM00382"/>
    </source>
</evidence>
<proteinExistence type="predicted"/>
<dbReference type="InterPro" id="IPR003959">
    <property type="entry name" value="ATPase_AAA_core"/>
</dbReference>
<dbReference type="EMBL" id="CTEE01000001">
    <property type="protein sequence ID" value="CQD22501.1"/>
    <property type="molecule type" value="Genomic_DNA"/>
</dbReference>
<evidence type="ECO:0000313" key="2">
    <source>
        <dbReference type="EMBL" id="CQD22501.1"/>
    </source>
</evidence>
<dbReference type="CDD" id="cd19481">
    <property type="entry name" value="RecA-like_protease"/>
    <property type="match status" value="1"/>
</dbReference>
<feature type="domain" description="AAA+ ATPase" evidence="1">
    <location>
        <begin position="252"/>
        <end position="378"/>
    </location>
</feature>
<dbReference type="InterPro" id="IPR027417">
    <property type="entry name" value="P-loop_NTPase"/>
</dbReference>
<dbReference type="InterPro" id="IPR003593">
    <property type="entry name" value="AAA+_ATPase"/>
</dbReference>
<reference evidence="2 3" key="1">
    <citation type="submission" date="2015-03" db="EMBL/GenBank/DDBJ databases">
        <authorList>
            <person name="Urmite Genomes"/>
        </authorList>
    </citation>
    <scope>NUCLEOTIDE SEQUENCE [LARGE SCALE GENOMIC DNA]</scope>
    <source>
        <strain evidence="2 3">CSUR P1491</strain>
    </source>
</reference>
<dbReference type="AlphaFoldDB" id="A0A0E4H522"/>
<dbReference type="Proteomes" id="UP000199251">
    <property type="component" value="Unassembled WGS sequence"/>
</dbReference>
<dbReference type="Pfam" id="PF00004">
    <property type="entry name" value="AAA"/>
    <property type="match status" value="1"/>
</dbReference>
<dbReference type="GO" id="GO:0016887">
    <property type="term" value="F:ATP hydrolysis activity"/>
    <property type="evidence" value="ECO:0007669"/>
    <property type="project" value="InterPro"/>
</dbReference>
<accession>A0A0E4H522</accession>
<dbReference type="Gene3D" id="1.10.8.60">
    <property type="match status" value="1"/>
</dbReference>
<dbReference type="STRING" id="141349.BN1232_05645"/>
<keyword evidence="2" id="KW-0132">Cell division</keyword>
<keyword evidence="2" id="KW-0131">Cell cycle</keyword>
<dbReference type="SMART" id="SM00382">
    <property type="entry name" value="AAA"/>
    <property type="match status" value="1"/>
</dbReference>
<protein>
    <submittedName>
        <fullName evidence="2">Cell division cycle protein 48</fullName>
    </submittedName>
</protein>
<dbReference type="InterPro" id="IPR050168">
    <property type="entry name" value="AAA_ATPase_domain"/>
</dbReference>